<reference evidence="3 4" key="1">
    <citation type="submission" date="2018-02" db="EMBL/GenBank/DDBJ databases">
        <title>Genomic Encyclopedia of Archaeal and Bacterial Type Strains, Phase II (KMG-II): from individual species to whole genera.</title>
        <authorList>
            <person name="Goeker M."/>
        </authorList>
    </citation>
    <scope>NUCLEOTIDE SEQUENCE [LARGE SCALE GENOMIC DNA]</scope>
    <source>
        <strain evidence="3 4">YU 961-1</strain>
    </source>
</reference>
<feature type="transmembrane region" description="Helical" evidence="2">
    <location>
        <begin position="58"/>
        <end position="77"/>
    </location>
</feature>
<evidence type="ECO:0000313" key="4">
    <source>
        <dbReference type="Proteomes" id="UP000239203"/>
    </source>
</evidence>
<evidence type="ECO:0000256" key="2">
    <source>
        <dbReference type="SAM" id="Phobius"/>
    </source>
</evidence>
<name>A0A2S6GK17_9PSEU</name>
<accession>A0A2S6GK17</accession>
<dbReference type="RefSeq" id="WP_104481003.1">
    <property type="nucleotide sequence ID" value="NZ_CP154825.1"/>
</dbReference>
<keyword evidence="2" id="KW-0472">Membrane</keyword>
<dbReference type="EMBL" id="PTIX01000013">
    <property type="protein sequence ID" value="PPK65567.1"/>
    <property type="molecule type" value="Genomic_DNA"/>
</dbReference>
<evidence type="ECO:0000256" key="1">
    <source>
        <dbReference type="SAM" id="MobiDB-lite"/>
    </source>
</evidence>
<keyword evidence="2" id="KW-0812">Transmembrane</keyword>
<proteinExistence type="predicted"/>
<dbReference type="AlphaFoldDB" id="A0A2S6GK17"/>
<comment type="caution">
    <text evidence="3">The sequence shown here is derived from an EMBL/GenBank/DDBJ whole genome shotgun (WGS) entry which is preliminary data.</text>
</comment>
<organism evidence="3 4">
    <name type="scientific">Actinokineospora auranticolor</name>
    <dbReference type="NCBI Taxonomy" id="155976"/>
    <lineage>
        <taxon>Bacteria</taxon>
        <taxon>Bacillati</taxon>
        <taxon>Actinomycetota</taxon>
        <taxon>Actinomycetes</taxon>
        <taxon>Pseudonocardiales</taxon>
        <taxon>Pseudonocardiaceae</taxon>
        <taxon>Actinokineospora</taxon>
    </lineage>
</organism>
<feature type="transmembrane region" description="Helical" evidence="2">
    <location>
        <begin position="16"/>
        <end position="38"/>
    </location>
</feature>
<keyword evidence="2" id="KW-1133">Transmembrane helix</keyword>
<dbReference type="Proteomes" id="UP000239203">
    <property type="component" value="Unassembled WGS sequence"/>
</dbReference>
<feature type="transmembrane region" description="Helical" evidence="2">
    <location>
        <begin position="83"/>
        <end position="101"/>
    </location>
</feature>
<feature type="region of interest" description="Disordered" evidence="1">
    <location>
        <begin position="109"/>
        <end position="135"/>
    </location>
</feature>
<gene>
    <name evidence="3" type="ORF">CLV40_11351</name>
</gene>
<evidence type="ECO:0000313" key="3">
    <source>
        <dbReference type="EMBL" id="PPK65567.1"/>
    </source>
</evidence>
<sequence length="135" mass="14905">MTAETRPEQRFDWLPLVWVLLFFAWLFGVPLLFLRAVFAMPFTGMASAAEVARRDSMVMWTEIVAVALPLVGVLLAAVTRRKVPAVVFGIALFLSVSVVGYERTLNARHHPPPEPTSDWPVCQEHSGGDNECPGG</sequence>
<keyword evidence="4" id="KW-1185">Reference proteome</keyword>
<protein>
    <submittedName>
        <fullName evidence="3">Uncharacterized protein</fullName>
    </submittedName>
</protein>